<keyword evidence="5 11" id="KW-0067">ATP-binding</keyword>
<keyword evidence="2" id="KW-1003">Cell membrane</keyword>
<evidence type="ECO:0000256" key="8">
    <source>
        <dbReference type="ARBA" id="ARBA00023136"/>
    </source>
</evidence>
<evidence type="ECO:0000259" key="10">
    <source>
        <dbReference type="PROSITE" id="PS50893"/>
    </source>
</evidence>
<evidence type="ECO:0000256" key="4">
    <source>
        <dbReference type="ARBA" id="ARBA00022741"/>
    </source>
</evidence>
<dbReference type="GO" id="GO:0016887">
    <property type="term" value="F:ATP hydrolysis activity"/>
    <property type="evidence" value="ECO:0007669"/>
    <property type="project" value="InterPro"/>
</dbReference>
<dbReference type="EC" id="7.6.2.9" evidence="9"/>
<dbReference type="CDD" id="cd03259">
    <property type="entry name" value="ABC_Carb_Solutes_like"/>
    <property type="match status" value="1"/>
</dbReference>
<keyword evidence="8" id="KW-0472">Membrane</keyword>
<dbReference type="Gene3D" id="3.40.50.300">
    <property type="entry name" value="P-loop containing nucleotide triphosphate hydrolases"/>
    <property type="match status" value="1"/>
</dbReference>
<evidence type="ECO:0000256" key="2">
    <source>
        <dbReference type="ARBA" id="ARBA00022475"/>
    </source>
</evidence>
<evidence type="ECO:0000256" key="7">
    <source>
        <dbReference type="ARBA" id="ARBA00023065"/>
    </source>
</evidence>
<evidence type="ECO:0000313" key="12">
    <source>
        <dbReference type="Proteomes" id="UP000190625"/>
    </source>
</evidence>
<organism evidence="11 12">
    <name type="scientific">Selenihalanaerobacter shriftii</name>
    <dbReference type="NCBI Taxonomy" id="142842"/>
    <lineage>
        <taxon>Bacteria</taxon>
        <taxon>Bacillati</taxon>
        <taxon>Bacillota</taxon>
        <taxon>Clostridia</taxon>
        <taxon>Halanaerobiales</taxon>
        <taxon>Halobacteroidaceae</taxon>
        <taxon>Selenihalanaerobacter</taxon>
    </lineage>
</organism>
<dbReference type="PROSITE" id="PS50893">
    <property type="entry name" value="ABC_TRANSPORTER_2"/>
    <property type="match status" value="1"/>
</dbReference>
<dbReference type="InterPro" id="IPR012340">
    <property type="entry name" value="NA-bd_OB-fold"/>
</dbReference>
<evidence type="ECO:0000256" key="3">
    <source>
        <dbReference type="ARBA" id="ARBA00022496"/>
    </source>
</evidence>
<dbReference type="PANTHER" id="PTHR42781:SF4">
    <property type="entry name" value="SPERMIDINE_PUTRESCINE IMPORT ATP-BINDING PROTEIN POTA"/>
    <property type="match status" value="1"/>
</dbReference>
<dbReference type="RefSeq" id="WP_078810569.1">
    <property type="nucleotide sequence ID" value="NZ_FUWM01000018.1"/>
</dbReference>
<accession>A0A1T4PCV9</accession>
<dbReference type="GO" id="GO:0015408">
    <property type="term" value="F:ABC-type ferric iron transporter activity"/>
    <property type="evidence" value="ECO:0007669"/>
    <property type="project" value="InterPro"/>
</dbReference>
<name>A0A1T4PCV9_9FIRM</name>
<evidence type="ECO:0000256" key="9">
    <source>
        <dbReference type="ARBA" id="ARBA00066388"/>
    </source>
</evidence>
<gene>
    <name evidence="11" type="ORF">SAMN02745118_02125</name>
</gene>
<dbReference type="InterPro" id="IPR015853">
    <property type="entry name" value="ABC_transpr_FbpC"/>
</dbReference>
<dbReference type="InterPro" id="IPR003439">
    <property type="entry name" value="ABC_transporter-like_ATP-bd"/>
</dbReference>
<dbReference type="InterPro" id="IPR027417">
    <property type="entry name" value="P-loop_NTPase"/>
</dbReference>
<dbReference type="GO" id="GO:0016020">
    <property type="term" value="C:membrane"/>
    <property type="evidence" value="ECO:0007669"/>
    <property type="project" value="InterPro"/>
</dbReference>
<sequence length="363" mass="41608">MLKVDVYKRLGDFELDIEFELDNEILVLFGPSGCGKSTTLELIAGLKVPDRGEISNQKITFFHKIKKDVKENLPINRRKIGYVFQDYSLFPHMTAFENIAYGIQESTYSKREIVDKVNKLLVELRLKGLADHYPGELSGGQKQRVAIARALVVEPDILLLDEPFSALDTLVREKLRQDLLRVHAEFKIPIIYVTHNLTDVFELADKVAVYNEGKIEQFGSKELVFYQPQTRNVARFVESKNIFDMSVVTKNDSEIVLSNEEFSIVIHDDNSLEVEEEVIITIRPEFIQIISNDLERRDENSYSGEIIRILNKGSVVRLFIKVFSKKGFDFIVDLAYDSNFKLAVGDNIDVYLPANKIHIISKN</sequence>
<keyword evidence="6" id="KW-0408">Iron</keyword>
<keyword evidence="4" id="KW-0547">Nucleotide-binding</keyword>
<keyword evidence="12" id="KW-1185">Reference proteome</keyword>
<dbReference type="SMART" id="SM00382">
    <property type="entry name" value="AAA"/>
    <property type="match status" value="1"/>
</dbReference>
<dbReference type="STRING" id="142842.SAMN02745118_02125"/>
<dbReference type="GO" id="GO:0005524">
    <property type="term" value="F:ATP binding"/>
    <property type="evidence" value="ECO:0007669"/>
    <property type="project" value="UniProtKB-KW"/>
</dbReference>
<keyword evidence="7" id="KW-0406">Ion transport</keyword>
<dbReference type="InterPro" id="IPR017871">
    <property type="entry name" value="ABC_transporter-like_CS"/>
</dbReference>
<dbReference type="AlphaFoldDB" id="A0A1T4PCV9"/>
<dbReference type="PANTHER" id="PTHR42781">
    <property type="entry name" value="SPERMIDINE/PUTRESCINE IMPORT ATP-BINDING PROTEIN POTA"/>
    <property type="match status" value="1"/>
</dbReference>
<feature type="domain" description="ABC transporter" evidence="10">
    <location>
        <begin position="1"/>
        <end position="237"/>
    </location>
</feature>
<dbReference type="InterPro" id="IPR008995">
    <property type="entry name" value="Mo/tungstate-bd_C_term_dom"/>
</dbReference>
<dbReference type="InterPro" id="IPR003593">
    <property type="entry name" value="AAA+_ATPase"/>
</dbReference>
<evidence type="ECO:0000256" key="1">
    <source>
        <dbReference type="ARBA" id="ARBA00022448"/>
    </source>
</evidence>
<evidence type="ECO:0000256" key="6">
    <source>
        <dbReference type="ARBA" id="ARBA00023004"/>
    </source>
</evidence>
<dbReference type="InterPro" id="IPR050093">
    <property type="entry name" value="ABC_SmlMolc_Importer"/>
</dbReference>
<evidence type="ECO:0000313" key="11">
    <source>
        <dbReference type="EMBL" id="SJZ89329.1"/>
    </source>
</evidence>
<evidence type="ECO:0000256" key="5">
    <source>
        <dbReference type="ARBA" id="ARBA00022840"/>
    </source>
</evidence>
<dbReference type="SUPFAM" id="SSF50331">
    <property type="entry name" value="MOP-like"/>
    <property type="match status" value="1"/>
</dbReference>
<keyword evidence="3" id="KW-0410">Iron transport</keyword>
<dbReference type="OrthoDB" id="9802264at2"/>
<dbReference type="Gene3D" id="2.40.50.140">
    <property type="entry name" value="Nucleic acid-binding proteins"/>
    <property type="match status" value="1"/>
</dbReference>
<dbReference type="Gene3D" id="2.40.50.100">
    <property type="match status" value="1"/>
</dbReference>
<proteinExistence type="predicted"/>
<dbReference type="PROSITE" id="PS00211">
    <property type="entry name" value="ABC_TRANSPORTER_1"/>
    <property type="match status" value="1"/>
</dbReference>
<dbReference type="GO" id="GO:0015418">
    <property type="term" value="F:ABC-type quaternary ammonium compound transporting activity"/>
    <property type="evidence" value="ECO:0007669"/>
    <property type="project" value="UniProtKB-EC"/>
</dbReference>
<dbReference type="Pfam" id="PF00005">
    <property type="entry name" value="ABC_tran"/>
    <property type="match status" value="1"/>
</dbReference>
<reference evidence="12" key="1">
    <citation type="submission" date="2017-02" db="EMBL/GenBank/DDBJ databases">
        <authorList>
            <person name="Varghese N."/>
            <person name="Submissions S."/>
        </authorList>
    </citation>
    <scope>NUCLEOTIDE SEQUENCE [LARGE SCALE GENOMIC DNA]</scope>
    <source>
        <strain evidence="12">ATCC BAA-73</strain>
    </source>
</reference>
<dbReference type="EMBL" id="FUWM01000018">
    <property type="protein sequence ID" value="SJZ89329.1"/>
    <property type="molecule type" value="Genomic_DNA"/>
</dbReference>
<protein>
    <recommendedName>
        <fullName evidence="9">ABC-type quaternary amine transporter</fullName>
        <ecNumber evidence="9">7.6.2.9</ecNumber>
    </recommendedName>
</protein>
<dbReference type="SUPFAM" id="SSF52540">
    <property type="entry name" value="P-loop containing nucleoside triphosphate hydrolases"/>
    <property type="match status" value="1"/>
</dbReference>
<dbReference type="Proteomes" id="UP000190625">
    <property type="component" value="Unassembled WGS sequence"/>
</dbReference>
<dbReference type="FunFam" id="3.40.50.300:FF:000425">
    <property type="entry name" value="Probable ABC transporter, ATP-binding subunit"/>
    <property type="match status" value="1"/>
</dbReference>
<keyword evidence="1" id="KW-0813">Transport</keyword>